<dbReference type="PANTHER" id="PTHR45694:SF18">
    <property type="entry name" value="GLUTAREDOXIN-1-RELATED"/>
    <property type="match status" value="1"/>
</dbReference>
<dbReference type="InterPro" id="IPR011767">
    <property type="entry name" value="GLR_AS"/>
</dbReference>
<accession>A0A8H3DQ81</accession>
<dbReference type="AlphaFoldDB" id="A0A8H3DQ81"/>
<reference evidence="2" key="1">
    <citation type="submission" date="2021-01" db="EMBL/GenBank/DDBJ databases">
        <authorList>
            <person name="Kaushik A."/>
        </authorList>
    </citation>
    <scope>NUCLEOTIDE SEQUENCE</scope>
    <source>
        <strain evidence="2">AG3-1AP</strain>
    </source>
</reference>
<dbReference type="GO" id="GO:0034599">
    <property type="term" value="P:cellular response to oxidative stress"/>
    <property type="evidence" value="ECO:0007669"/>
    <property type="project" value="TreeGrafter"/>
</dbReference>
<dbReference type="Proteomes" id="UP000663831">
    <property type="component" value="Unassembled WGS sequence"/>
</dbReference>
<dbReference type="GO" id="GO:0015038">
    <property type="term" value="F:glutathione disulfide oxidoreductase activity"/>
    <property type="evidence" value="ECO:0007669"/>
    <property type="project" value="TreeGrafter"/>
</dbReference>
<name>A0A8H3DQ81_9AGAM</name>
<evidence type="ECO:0000313" key="3">
    <source>
        <dbReference type="Proteomes" id="UP000663831"/>
    </source>
</evidence>
<dbReference type="InterPro" id="IPR002109">
    <property type="entry name" value="Glutaredoxin"/>
</dbReference>
<dbReference type="GO" id="GO:0005737">
    <property type="term" value="C:cytoplasm"/>
    <property type="evidence" value="ECO:0007669"/>
    <property type="project" value="TreeGrafter"/>
</dbReference>
<protein>
    <recommendedName>
        <fullName evidence="1">Glutaredoxin domain-containing protein</fullName>
    </recommendedName>
</protein>
<sequence length="165" mass="18460">MNVRSLIILSRRPLTATTRQRPPPTTTRLRFFPLALPFATTSSGPTLYQKITMSAQQIVDTALAPKDGKKQIVIFSKSYCPYCAKAKAQINGFTKSLSQSERDQLEVEILELDLRDDGDAIQNYLETKTKQRTVPNIFIGQKHIGGSSDLVPYTNDKIKQALFAI</sequence>
<dbReference type="EMBL" id="CAJMWV010008542">
    <property type="protein sequence ID" value="CAE6535808.1"/>
    <property type="molecule type" value="Genomic_DNA"/>
</dbReference>
<dbReference type="PROSITE" id="PS51354">
    <property type="entry name" value="GLUTAREDOXIN_2"/>
    <property type="match status" value="1"/>
</dbReference>
<gene>
    <name evidence="2" type="ORF">RDB_LOCUS164785</name>
</gene>
<comment type="caution">
    <text evidence="2">The sequence shown here is derived from an EMBL/GenBank/DDBJ whole genome shotgun (WGS) entry which is preliminary data.</text>
</comment>
<dbReference type="SUPFAM" id="SSF52833">
    <property type="entry name" value="Thioredoxin-like"/>
    <property type="match status" value="1"/>
</dbReference>
<dbReference type="Gene3D" id="3.40.30.10">
    <property type="entry name" value="Glutaredoxin"/>
    <property type="match status" value="1"/>
</dbReference>
<dbReference type="InterPro" id="IPR036249">
    <property type="entry name" value="Thioredoxin-like_sf"/>
</dbReference>
<evidence type="ECO:0000313" key="2">
    <source>
        <dbReference type="EMBL" id="CAE6535808.1"/>
    </source>
</evidence>
<proteinExistence type="predicted"/>
<evidence type="ECO:0000259" key="1">
    <source>
        <dbReference type="Pfam" id="PF00462"/>
    </source>
</evidence>
<feature type="domain" description="Glutaredoxin" evidence="1">
    <location>
        <begin position="72"/>
        <end position="144"/>
    </location>
</feature>
<organism evidence="2 3">
    <name type="scientific">Rhizoctonia solani</name>
    <dbReference type="NCBI Taxonomy" id="456999"/>
    <lineage>
        <taxon>Eukaryota</taxon>
        <taxon>Fungi</taxon>
        <taxon>Dikarya</taxon>
        <taxon>Basidiomycota</taxon>
        <taxon>Agaricomycotina</taxon>
        <taxon>Agaricomycetes</taxon>
        <taxon>Cantharellales</taxon>
        <taxon>Ceratobasidiaceae</taxon>
        <taxon>Rhizoctonia</taxon>
    </lineage>
</organism>
<dbReference type="PROSITE" id="PS00195">
    <property type="entry name" value="GLUTAREDOXIN_1"/>
    <property type="match status" value="1"/>
</dbReference>
<dbReference type="Pfam" id="PF00462">
    <property type="entry name" value="Glutaredoxin"/>
    <property type="match status" value="1"/>
</dbReference>
<dbReference type="PANTHER" id="PTHR45694">
    <property type="entry name" value="GLUTAREDOXIN 2"/>
    <property type="match status" value="1"/>
</dbReference>
<dbReference type="OrthoDB" id="418495at2759"/>
<dbReference type="CDD" id="cd03419">
    <property type="entry name" value="GRX_GRXh_1_2_like"/>
    <property type="match status" value="1"/>
</dbReference>